<name>A0A5C4LPQ3_9HYPH</name>
<dbReference type="Proteomes" id="UP000305267">
    <property type="component" value="Unassembled WGS sequence"/>
</dbReference>
<dbReference type="EMBL" id="VDDA01000001">
    <property type="protein sequence ID" value="TNC16123.1"/>
    <property type="molecule type" value="Genomic_DNA"/>
</dbReference>
<reference evidence="2 3" key="1">
    <citation type="submission" date="2019-06" db="EMBL/GenBank/DDBJ databases">
        <title>Genome of Methylobacterium sp. 17Sr1-39.</title>
        <authorList>
            <person name="Seo T."/>
        </authorList>
    </citation>
    <scope>NUCLEOTIDE SEQUENCE [LARGE SCALE GENOMIC DNA]</scope>
    <source>
        <strain evidence="2 3">17Sr1-39</strain>
    </source>
</reference>
<dbReference type="AlphaFoldDB" id="A0A5C4LPQ3"/>
<proteinExistence type="predicted"/>
<evidence type="ECO:0000313" key="3">
    <source>
        <dbReference type="Proteomes" id="UP000305267"/>
    </source>
</evidence>
<comment type="caution">
    <text evidence="2">The sequence shown here is derived from an EMBL/GenBank/DDBJ whole genome shotgun (WGS) entry which is preliminary data.</text>
</comment>
<accession>A0A5C4LPQ3</accession>
<gene>
    <name evidence="2" type="ORF">FF100_02350</name>
</gene>
<evidence type="ECO:0000313" key="2">
    <source>
        <dbReference type="EMBL" id="TNC16123.1"/>
    </source>
</evidence>
<keyword evidence="3" id="KW-1185">Reference proteome</keyword>
<evidence type="ECO:0000256" key="1">
    <source>
        <dbReference type="SAM" id="MobiDB-lite"/>
    </source>
</evidence>
<feature type="region of interest" description="Disordered" evidence="1">
    <location>
        <begin position="1"/>
        <end position="20"/>
    </location>
</feature>
<sequence>MAVPGPERPPVDENSDSAETLDDTFALRERLSRAWRAVFDNAVEAGSPPAAVVETMTAVAHARFAELFGTAAAASYLALLAEQMRDVDHDEAESLIRGEAPGPAPFDEAMMAMDPTWIDRDPA</sequence>
<protein>
    <submittedName>
        <fullName evidence="2">Uncharacterized protein</fullName>
    </submittedName>
</protein>
<dbReference type="OrthoDB" id="8003009at2"/>
<organism evidence="2 3">
    <name type="scientific">Methylobacterium terricola</name>
    <dbReference type="NCBI Taxonomy" id="2583531"/>
    <lineage>
        <taxon>Bacteria</taxon>
        <taxon>Pseudomonadati</taxon>
        <taxon>Pseudomonadota</taxon>
        <taxon>Alphaproteobacteria</taxon>
        <taxon>Hyphomicrobiales</taxon>
        <taxon>Methylobacteriaceae</taxon>
        <taxon>Methylobacterium</taxon>
    </lineage>
</organism>